<dbReference type="GO" id="GO:0003677">
    <property type="term" value="F:DNA binding"/>
    <property type="evidence" value="ECO:0007669"/>
    <property type="project" value="InterPro"/>
</dbReference>
<dbReference type="Proteomes" id="UP000642920">
    <property type="component" value="Unassembled WGS sequence"/>
</dbReference>
<dbReference type="RefSeq" id="WP_201921720.1">
    <property type="nucleotide sequence ID" value="NZ_JAERQG010000003.1"/>
</dbReference>
<dbReference type="InterPro" id="IPR001789">
    <property type="entry name" value="Sig_transdc_resp-reg_receiver"/>
</dbReference>
<dbReference type="Gene3D" id="2.40.50.1020">
    <property type="entry name" value="LytTr DNA-binding domain"/>
    <property type="match status" value="1"/>
</dbReference>
<dbReference type="SMART" id="SM00448">
    <property type="entry name" value="REC"/>
    <property type="match status" value="1"/>
</dbReference>
<accession>A0A937ABX2</accession>
<comment type="caution">
    <text evidence="4">The sequence shown here is derived from an EMBL/GenBank/DDBJ whole genome shotgun (WGS) entry which is preliminary data.</text>
</comment>
<dbReference type="SMART" id="SM00850">
    <property type="entry name" value="LytTR"/>
    <property type="match status" value="1"/>
</dbReference>
<dbReference type="InterPro" id="IPR011006">
    <property type="entry name" value="CheY-like_superfamily"/>
</dbReference>
<reference evidence="4" key="1">
    <citation type="submission" date="2021-01" db="EMBL/GenBank/DDBJ databases">
        <title>Marivirga sp. nov., isolated from intertidal surface sediments.</title>
        <authorList>
            <person name="Zhang M."/>
        </authorList>
    </citation>
    <scope>NUCLEOTIDE SEQUENCE</scope>
    <source>
        <strain evidence="4">SM1354</strain>
    </source>
</reference>
<dbReference type="PANTHER" id="PTHR37299">
    <property type="entry name" value="TRANSCRIPTIONAL REGULATOR-RELATED"/>
    <property type="match status" value="1"/>
</dbReference>
<name>A0A937ABX2_9BACT</name>
<dbReference type="PROSITE" id="PS50110">
    <property type="entry name" value="RESPONSE_REGULATORY"/>
    <property type="match status" value="1"/>
</dbReference>
<dbReference type="InterPro" id="IPR046947">
    <property type="entry name" value="LytR-like"/>
</dbReference>
<keyword evidence="5" id="KW-1185">Reference proteome</keyword>
<evidence type="ECO:0000313" key="5">
    <source>
        <dbReference type="Proteomes" id="UP000642920"/>
    </source>
</evidence>
<dbReference type="EMBL" id="JAERQG010000003">
    <property type="protein sequence ID" value="MBL0766005.1"/>
    <property type="molecule type" value="Genomic_DNA"/>
</dbReference>
<feature type="domain" description="HTH LytTR-type" evidence="3">
    <location>
        <begin position="137"/>
        <end position="235"/>
    </location>
</feature>
<evidence type="ECO:0000256" key="1">
    <source>
        <dbReference type="PROSITE-ProRule" id="PRU00169"/>
    </source>
</evidence>
<sequence>MDIKVLIIEDNPITGQDLKEILEDYGMLVTGVTKTRSEVLMSINGQSPDVLLVDINLKHNDDGIEIVDELLKTYHFPFIYLTANSDVETVKRAFKTNPASYLTKPYDDKDVIIALELAFNNHYSKVIQEGVKNNPFIYLKGTNDFEKVHVDDVLFLQAQGSYTVFFTSNKTYTLTSNLTHSKEKIEHPSFLRIHRSYVVNTKHISAVKNDSLLIANQTLPIGRSYKNDIKHKLQKIS</sequence>
<evidence type="ECO:0000259" key="2">
    <source>
        <dbReference type="PROSITE" id="PS50110"/>
    </source>
</evidence>
<feature type="domain" description="Response regulatory" evidence="2">
    <location>
        <begin position="4"/>
        <end position="119"/>
    </location>
</feature>
<evidence type="ECO:0000313" key="4">
    <source>
        <dbReference type="EMBL" id="MBL0766005.1"/>
    </source>
</evidence>
<dbReference type="InterPro" id="IPR007492">
    <property type="entry name" value="LytTR_DNA-bd_dom"/>
</dbReference>
<evidence type="ECO:0000259" key="3">
    <source>
        <dbReference type="PROSITE" id="PS50930"/>
    </source>
</evidence>
<gene>
    <name evidence="4" type="ORF">JKP34_12135</name>
</gene>
<dbReference type="Pfam" id="PF04397">
    <property type="entry name" value="LytTR"/>
    <property type="match status" value="1"/>
</dbReference>
<protein>
    <submittedName>
        <fullName evidence="4">Response regulator transcription factor</fullName>
    </submittedName>
</protein>
<organism evidence="4 5">
    <name type="scientific">Marivirga atlantica</name>
    <dbReference type="NCBI Taxonomy" id="1548457"/>
    <lineage>
        <taxon>Bacteria</taxon>
        <taxon>Pseudomonadati</taxon>
        <taxon>Bacteroidota</taxon>
        <taxon>Cytophagia</taxon>
        <taxon>Cytophagales</taxon>
        <taxon>Marivirgaceae</taxon>
        <taxon>Marivirga</taxon>
    </lineage>
</organism>
<dbReference type="SUPFAM" id="SSF52172">
    <property type="entry name" value="CheY-like"/>
    <property type="match status" value="1"/>
</dbReference>
<dbReference type="GO" id="GO:0000156">
    <property type="term" value="F:phosphorelay response regulator activity"/>
    <property type="evidence" value="ECO:0007669"/>
    <property type="project" value="InterPro"/>
</dbReference>
<dbReference type="Gene3D" id="3.40.50.2300">
    <property type="match status" value="1"/>
</dbReference>
<dbReference type="PROSITE" id="PS50930">
    <property type="entry name" value="HTH_LYTTR"/>
    <property type="match status" value="1"/>
</dbReference>
<dbReference type="AlphaFoldDB" id="A0A937ABX2"/>
<feature type="modified residue" description="4-aspartylphosphate" evidence="1">
    <location>
        <position position="54"/>
    </location>
</feature>
<dbReference type="PANTHER" id="PTHR37299:SF1">
    <property type="entry name" value="STAGE 0 SPORULATION PROTEIN A HOMOLOG"/>
    <property type="match status" value="1"/>
</dbReference>
<proteinExistence type="predicted"/>
<dbReference type="Pfam" id="PF00072">
    <property type="entry name" value="Response_reg"/>
    <property type="match status" value="1"/>
</dbReference>
<keyword evidence="1" id="KW-0597">Phosphoprotein</keyword>